<dbReference type="Proteomes" id="UP000298390">
    <property type="component" value="Unassembled WGS sequence"/>
</dbReference>
<feature type="compositionally biased region" description="Basic and acidic residues" evidence="1">
    <location>
        <begin position="393"/>
        <end position="422"/>
    </location>
</feature>
<evidence type="ECO:0000313" key="3">
    <source>
        <dbReference type="Proteomes" id="UP000298390"/>
    </source>
</evidence>
<name>A0A4Y9XU04_9APHY</name>
<dbReference type="AlphaFoldDB" id="A0A4Y9XU04"/>
<feature type="compositionally biased region" description="Basic and acidic residues" evidence="1">
    <location>
        <begin position="286"/>
        <end position="310"/>
    </location>
</feature>
<proteinExistence type="predicted"/>
<evidence type="ECO:0000313" key="2">
    <source>
        <dbReference type="EMBL" id="TFY52913.1"/>
    </source>
</evidence>
<gene>
    <name evidence="2" type="ORF">EVJ58_g9745</name>
</gene>
<reference evidence="2 3" key="1">
    <citation type="submission" date="2019-01" db="EMBL/GenBank/DDBJ databases">
        <title>Genome sequencing of the rare red list fungi Fomitopsis rosea.</title>
        <authorList>
            <person name="Buettner E."/>
            <person name="Kellner H."/>
        </authorList>
    </citation>
    <scope>NUCLEOTIDE SEQUENCE [LARGE SCALE GENOMIC DNA]</scope>
    <source>
        <strain evidence="2 3">DSM 105464</strain>
    </source>
</reference>
<evidence type="ECO:0000256" key="1">
    <source>
        <dbReference type="SAM" id="MobiDB-lite"/>
    </source>
</evidence>
<feature type="region of interest" description="Disordered" evidence="1">
    <location>
        <begin position="1"/>
        <end position="34"/>
    </location>
</feature>
<organism evidence="2 3">
    <name type="scientific">Rhodofomes roseus</name>
    <dbReference type="NCBI Taxonomy" id="34475"/>
    <lineage>
        <taxon>Eukaryota</taxon>
        <taxon>Fungi</taxon>
        <taxon>Dikarya</taxon>
        <taxon>Basidiomycota</taxon>
        <taxon>Agaricomycotina</taxon>
        <taxon>Agaricomycetes</taxon>
        <taxon>Polyporales</taxon>
        <taxon>Rhodofomes</taxon>
    </lineage>
</organism>
<sequence>MTFPPRSGISSGDHFGGGGNMEDQPEGETLSKEDTSEGIAYDCMISDAPAHAHITNPLLTGIYQSLSTFLSQTPMFSQRILRLSANPSLVARPYAGASARYLHSTSIARTGGTEAPGRDSRLSQGTVRKEGNLHPGDPQDQAARSGQSNADKSPLDAASKQRGKQATREGLSGNAEGVGFAEQVGSASSSGSGGSRNAAEGAGGKEEATPPGFLDAVKSTLGFKTTSGEVKQNRDGGEGVTGTGTFASLKGEQKQHKNAGRGFHTSARAAMAGDKTTTGQAPEASRQPKDRTYAEQNEHLKHREETDSSRASKGKGNAAEDPYLPSHKLGDKSNPGQQRRSLHTSTRRLEEKHTAESYFKDVDTSPPQSSKTHQVDSSDNKLATPDEPEAGESSDKGMQTKEYQTVDKDEPYDLPGKDDEQKLTYGGTSKTHPHAGDTNTVSKPGEGPESGSAGGRRPERK</sequence>
<feature type="region of interest" description="Disordered" evidence="1">
    <location>
        <begin position="107"/>
        <end position="213"/>
    </location>
</feature>
<feature type="compositionally biased region" description="Low complexity" evidence="1">
    <location>
        <begin position="185"/>
        <end position="200"/>
    </location>
</feature>
<dbReference type="EMBL" id="SEKV01000901">
    <property type="protein sequence ID" value="TFY52913.1"/>
    <property type="molecule type" value="Genomic_DNA"/>
</dbReference>
<feature type="region of interest" description="Disordered" evidence="1">
    <location>
        <begin position="225"/>
        <end position="461"/>
    </location>
</feature>
<comment type="caution">
    <text evidence="2">The sequence shown here is derived from an EMBL/GenBank/DDBJ whole genome shotgun (WGS) entry which is preliminary data.</text>
</comment>
<accession>A0A4Y9XU04</accession>
<feature type="compositionally biased region" description="Basic and acidic residues" evidence="1">
    <location>
        <begin position="116"/>
        <end position="132"/>
    </location>
</feature>
<feature type="compositionally biased region" description="Basic and acidic residues" evidence="1">
    <location>
        <begin position="347"/>
        <end position="363"/>
    </location>
</feature>
<protein>
    <submittedName>
        <fullName evidence="2">Uncharacterized protein</fullName>
    </submittedName>
</protein>
<feature type="compositionally biased region" description="Polar residues" evidence="1">
    <location>
        <begin position="142"/>
        <end position="151"/>
    </location>
</feature>